<keyword evidence="2" id="KW-1185">Reference proteome</keyword>
<protein>
    <submittedName>
        <fullName evidence="1">Uncharacterized protein</fullName>
    </submittedName>
</protein>
<organism evidence="1 2">
    <name type="scientific">Mythimna loreyi</name>
    <dbReference type="NCBI Taxonomy" id="667449"/>
    <lineage>
        <taxon>Eukaryota</taxon>
        <taxon>Metazoa</taxon>
        <taxon>Ecdysozoa</taxon>
        <taxon>Arthropoda</taxon>
        <taxon>Hexapoda</taxon>
        <taxon>Insecta</taxon>
        <taxon>Pterygota</taxon>
        <taxon>Neoptera</taxon>
        <taxon>Endopterygota</taxon>
        <taxon>Lepidoptera</taxon>
        <taxon>Glossata</taxon>
        <taxon>Ditrysia</taxon>
        <taxon>Noctuoidea</taxon>
        <taxon>Noctuidae</taxon>
        <taxon>Noctuinae</taxon>
        <taxon>Hadenini</taxon>
        <taxon>Mythimna</taxon>
    </lineage>
</organism>
<dbReference type="Proteomes" id="UP001231649">
    <property type="component" value="Chromosome 9"/>
</dbReference>
<gene>
    <name evidence="1" type="ORF">PYW08_016427</name>
</gene>
<proteinExistence type="predicted"/>
<evidence type="ECO:0000313" key="1">
    <source>
        <dbReference type="EMBL" id="KAJ8728042.1"/>
    </source>
</evidence>
<accession>A0ACC2QZF3</accession>
<reference evidence="1" key="1">
    <citation type="submission" date="2023-03" db="EMBL/GenBank/DDBJ databases">
        <title>Chromosome-level genomes of two armyworms, Mythimna separata and Mythimna loreyi, provide insights into the biosynthesis and reception of sex pheromones.</title>
        <authorList>
            <person name="Zhao H."/>
        </authorList>
    </citation>
    <scope>NUCLEOTIDE SEQUENCE</scope>
    <source>
        <strain evidence="1">BeijingLab</strain>
    </source>
</reference>
<name>A0ACC2QZF3_9NEOP</name>
<sequence>MIKWTFFMFSVSVVSSYNQSTLSHCLWHNNTCVESCPEWMIQTISNCSLSYWPAQKTCDHPEETLVGTVCGFSRCDCPDTTVLDTETGICYDVDNCPTRHHIL</sequence>
<comment type="caution">
    <text evidence="1">The sequence shown here is derived from an EMBL/GenBank/DDBJ whole genome shotgun (WGS) entry which is preliminary data.</text>
</comment>
<evidence type="ECO:0000313" key="2">
    <source>
        <dbReference type="Proteomes" id="UP001231649"/>
    </source>
</evidence>
<dbReference type="EMBL" id="CM056785">
    <property type="protein sequence ID" value="KAJ8728042.1"/>
    <property type="molecule type" value="Genomic_DNA"/>
</dbReference>